<dbReference type="PATRIC" id="fig|1073571.4.peg.220"/>
<reference evidence="2" key="1">
    <citation type="submission" date="2015-03" db="EMBL/GenBank/DDBJ databases">
        <authorList>
            <person name="Wibberg D."/>
        </authorList>
    </citation>
    <scope>NUCLEOTIDE SEQUENCE [LARGE SCALE GENOMIC DNA]</scope>
</reference>
<gene>
    <name evidence="1" type="ORF">PRIO_0236</name>
</gene>
<dbReference type="HOGENOM" id="CLU_567238_0_0_9"/>
<evidence type="ECO:0000313" key="1">
    <source>
        <dbReference type="EMBL" id="CQR51490.1"/>
    </source>
</evidence>
<name>A0A0E4H6V0_9BACL</name>
<accession>A0A0E4H6V0</accession>
<evidence type="ECO:0008006" key="3">
    <source>
        <dbReference type="Google" id="ProtNLM"/>
    </source>
</evidence>
<organism evidence="1 2">
    <name type="scientific">Paenibacillus riograndensis SBR5</name>
    <dbReference type="NCBI Taxonomy" id="1073571"/>
    <lineage>
        <taxon>Bacteria</taxon>
        <taxon>Bacillati</taxon>
        <taxon>Bacillota</taxon>
        <taxon>Bacilli</taxon>
        <taxon>Bacillales</taxon>
        <taxon>Paenibacillaceae</taxon>
        <taxon>Paenibacillus</taxon>
        <taxon>Paenibacillus sonchi group</taxon>
    </lineage>
</organism>
<dbReference type="RefSeq" id="WP_020425750.1">
    <property type="nucleotide sequence ID" value="NZ_AGBD01000028.1"/>
</dbReference>
<dbReference type="Proteomes" id="UP000033163">
    <property type="component" value="Chromosome I"/>
</dbReference>
<evidence type="ECO:0000313" key="2">
    <source>
        <dbReference type="Proteomes" id="UP000033163"/>
    </source>
</evidence>
<protein>
    <recommendedName>
        <fullName evidence="3">Tail fiber protein</fullName>
    </recommendedName>
</protein>
<dbReference type="EMBL" id="LN831776">
    <property type="protein sequence ID" value="CQR51490.1"/>
    <property type="molecule type" value="Genomic_DNA"/>
</dbReference>
<sequence>MAYNRTTWEDREVETPRTYTLENNPDGTVTLVPAEGTILAAGTPLNAANLNNLENGVLGLEASINQVNLNYIRQPGFGPAVGNKDYTMSLSPKPTGYYEGFWVTMVPQNTNLANPTLNVDGLGAVPLKDQRGNPYPAGRLLAGKPYSFRKVGPDFLADSAGGNGTAQPAHVLEPYNFTNDNGEFTGTMPNITSNNDPALGAGKWGNGDLAVYPRKGYRKGGSGEGELRVSTAQLQAADGWLRSNYILEGGDIFGTPGGIANNSARNHHMPGTAVTVWSGDRFFIRPPAGWFNGDSWVTYPVPGLVPNNVRAGVVIGDMTGNMREYFGGAFAINFVQGFDSGTTVEIFSIPAGWTNVSLAGIVSTRLSSVSGFNGRVQLLLRDIHGQELLLSENSWGGEGSNWQDSSGLFIDRVNRQITTDGEVSGAPESHGGWQGNSDIGMNGTFAKPFNLDNRISLIYRVISVVSAGYSTVFVRGKVAYN</sequence>
<dbReference type="AlphaFoldDB" id="A0A0E4H6V0"/>
<dbReference type="KEGG" id="pri:PRIO_0236"/>
<proteinExistence type="predicted"/>